<feature type="compositionally biased region" description="Low complexity" evidence="1">
    <location>
        <begin position="70"/>
        <end position="79"/>
    </location>
</feature>
<dbReference type="OrthoDB" id="6153188at2759"/>
<dbReference type="GeneID" id="111106593"/>
<proteinExistence type="predicted"/>
<gene>
    <name evidence="3" type="primary">LOC111106593</name>
</gene>
<organism evidence="2 3">
    <name type="scientific">Crassostrea virginica</name>
    <name type="common">Eastern oyster</name>
    <dbReference type="NCBI Taxonomy" id="6565"/>
    <lineage>
        <taxon>Eukaryota</taxon>
        <taxon>Metazoa</taxon>
        <taxon>Spiralia</taxon>
        <taxon>Lophotrochozoa</taxon>
        <taxon>Mollusca</taxon>
        <taxon>Bivalvia</taxon>
        <taxon>Autobranchia</taxon>
        <taxon>Pteriomorphia</taxon>
        <taxon>Ostreida</taxon>
        <taxon>Ostreoidea</taxon>
        <taxon>Ostreidae</taxon>
        <taxon>Crassostrea</taxon>
    </lineage>
</organism>
<evidence type="ECO:0000313" key="2">
    <source>
        <dbReference type="Proteomes" id="UP000694844"/>
    </source>
</evidence>
<feature type="region of interest" description="Disordered" evidence="1">
    <location>
        <begin position="1"/>
        <end position="20"/>
    </location>
</feature>
<feature type="region of interest" description="Disordered" evidence="1">
    <location>
        <begin position="56"/>
        <end position="85"/>
    </location>
</feature>
<evidence type="ECO:0000313" key="3">
    <source>
        <dbReference type="RefSeq" id="XP_022297030.1"/>
    </source>
</evidence>
<protein>
    <submittedName>
        <fullName evidence="3">Uncharacterized protein LOC111106593</fullName>
    </submittedName>
</protein>
<name>A0A8B8B0U1_CRAVI</name>
<sequence>MENDGRVTQTERRRSEPYTDDNILSELDGIWHRTTESREIEALFQMLKAELLSNEGDKQSTNNHFSDQMLSSNNDSNNDLLDEIFGETPPTEWVSQADAMEDSQSVLLDFDCSVLECKPVVDDNSNFICNQDSDLRVVSHV</sequence>
<evidence type="ECO:0000256" key="1">
    <source>
        <dbReference type="SAM" id="MobiDB-lite"/>
    </source>
</evidence>
<dbReference type="KEGG" id="cvn:111106593"/>
<dbReference type="RefSeq" id="XP_022297030.1">
    <property type="nucleotide sequence ID" value="XM_022441322.1"/>
</dbReference>
<feature type="compositionally biased region" description="Polar residues" evidence="1">
    <location>
        <begin position="59"/>
        <end position="69"/>
    </location>
</feature>
<keyword evidence="2" id="KW-1185">Reference proteome</keyword>
<dbReference type="AlphaFoldDB" id="A0A8B8B0U1"/>
<accession>A0A8B8B0U1</accession>
<dbReference type="Proteomes" id="UP000694844">
    <property type="component" value="Chromosome 8"/>
</dbReference>
<reference evidence="3" key="1">
    <citation type="submission" date="2025-08" db="UniProtKB">
        <authorList>
            <consortium name="RefSeq"/>
        </authorList>
    </citation>
    <scope>IDENTIFICATION</scope>
    <source>
        <tissue evidence="3">Whole sample</tissue>
    </source>
</reference>